<evidence type="ECO:0000256" key="1">
    <source>
        <dbReference type="SAM" id="Phobius"/>
    </source>
</evidence>
<feature type="transmembrane region" description="Helical" evidence="1">
    <location>
        <begin position="58"/>
        <end position="78"/>
    </location>
</feature>
<keyword evidence="1" id="KW-1133">Transmembrane helix</keyword>
<evidence type="ECO:0008006" key="4">
    <source>
        <dbReference type="Google" id="ProtNLM"/>
    </source>
</evidence>
<protein>
    <recommendedName>
        <fullName evidence="4">Gene transfer agent protein</fullName>
    </recommendedName>
</protein>
<proteinExistence type="predicted"/>
<accession>A0A501WN33</accession>
<keyword evidence="1" id="KW-0812">Transmembrane</keyword>
<keyword evidence="3" id="KW-1185">Reference proteome</keyword>
<keyword evidence="1" id="KW-0472">Membrane</keyword>
<dbReference type="AlphaFoldDB" id="A0A501WN33"/>
<reference evidence="2 3" key="1">
    <citation type="submission" date="2019-06" db="EMBL/GenBank/DDBJ databases">
        <title>A novel bacterium of genus Amaricoccus, isolated from marine sediment.</title>
        <authorList>
            <person name="Huang H."/>
            <person name="Mo K."/>
            <person name="Hu Y."/>
        </authorList>
    </citation>
    <scope>NUCLEOTIDE SEQUENCE [LARGE SCALE GENOMIC DNA]</scope>
    <source>
        <strain evidence="2 3">HB172011</strain>
    </source>
</reference>
<evidence type="ECO:0000313" key="3">
    <source>
        <dbReference type="Proteomes" id="UP000319255"/>
    </source>
</evidence>
<organism evidence="2 3">
    <name type="scientific">Amaricoccus solimangrovi</name>
    <dbReference type="NCBI Taxonomy" id="2589815"/>
    <lineage>
        <taxon>Bacteria</taxon>
        <taxon>Pseudomonadati</taxon>
        <taxon>Pseudomonadota</taxon>
        <taxon>Alphaproteobacteria</taxon>
        <taxon>Rhodobacterales</taxon>
        <taxon>Paracoccaceae</taxon>
        <taxon>Amaricoccus</taxon>
    </lineage>
</organism>
<dbReference type="RefSeq" id="WP_140454143.1">
    <property type="nucleotide sequence ID" value="NZ_VFRP01000009.1"/>
</dbReference>
<name>A0A501WN33_9RHOB</name>
<dbReference type="OrthoDB" id="7873894at2"/>
<dbReference type="Proteomes" id="UP000319255">
    <property type="component" value="Unassembled WGS sequence"/>
</dbReference>
<sequence length="83" mass="9290">MRQAATARGGGSRFLYEPFDVASARIEVNERIAEERWAQLERRLVQIEVGIDRLERRIWVAVYGAASLILADIAYGLLNIAGS</sequence>
<comment type="caution">
    <text evidence="2">The sequence shown here is derived from an EMBL/GenBank/DDBJ whole genome shotgun (WGS) entry which is preliminary data.</text>
</comment>
<evidence type="ECO:0000313" key="2">
    <source>
        <dbReference type="EMBL" id="TPE50728.1"/>
    </source>
</evidence>
<gene>
    <name evidence="2" type="ORF">FJM51_10745</name>
</gene>
<dbReference type="EMBL" id="VFRP01000009">
    <property type="protein sequence ID" value="TPE50728.1"/>
    <property type="molecule type" value="Genomic_DNA"/>
</dbReference>